<dbReference type="PANTHER" id="PTHR44688">
    <property type="entry name" value="DNA-BINDING TRANSCRIPTIONAL ACTIVATOR DEVR_DOSR"/>
    <property type="match status" value="1"/>
</dbReference>
<dbReference type="PANTHER" id="PTHR44688:SF16">
    <property type="entry name" value="DNA-BINDING TRANSCRIPTIONAL ACTIVATOR DEVR_DOSR"/>
    <property type="match status" value="1"/>
</dbReference>
<dbReference type="SMART" id="SM00421">
    <property type="entry name" value="HTH_LUXR"/>
    <property type="match status" value="1"/>
</dbReference>
<accession>A0A263D3Z1</accession>
<keyword evidence="2" id="KW-0238">DNA-binding</keyword>
<dbReference type="Proteomes" id="UP000242444">
    <property type="component" value="Unassembled WGS sequence"/>
</dbReference>
<dbReference type="InterPro" id="IPR000792">
    <property type="entry name" value="Tscrpt_reg_LuxR_C"/>
</dbReference>
<comment type="caution">
    <text evidence="5">The sequence shown here is derived from an EMBL/GenBank/DDBJ whole genome shotgun (WGS) entry which is preliminary data.</text>
</comment>
<dbReference type="PROSITE" id="PS50043">
    <property type="entry name" value="HTH_LUXR_2"/>
    <property type="match status" value="1"/>
</dbReference>
<organism evidence="5 6">
    <name type="scientific">Amycolatopsis antarctica</name>
    <dbReference type="NCBI Taxonomy" id="1854586"/>
    <lineage>
        <taxon>Bacteria</taxon>
        <taxon>Bacillati</taxon>
        <taxon>Actinomycetota</taxon>
        <taxon>Actinomycetes</taxon>
        <taxon>Pseudonocardiales</taxon>
        <taxon>Pseudonocardiaceae</taxon>
        <taxon>Amycolatopsis</taxon>
    </lineage>
</organism>
<evidence type="ECO:0000256" key="3">
    <source>
        <dbReference type="ARBA" id="ARBA00023163"/>
    </source>
</evidence>
<keyword evidence="3" id="KW-0804">Transcription</keyword>
<dbReference type="AlphaFoldDB" id="A0A263D3Z1"/>
<evidence type="ECO:0000313" key="5">
    <source>
        <dbReference type="EMBL" id="OZM72075.1"/>
    </source>
</evidence>
<dbReference type="EMBL" id="NKYE01000009">
    <property type="protein sequence ID" value="OZM72075.1"/>
    <property type="molecule type" value="Genomic_DNA"/>
</dbReference>
<sequence length="191" mass="20453">MNTRISMSADTLHERPLPRHDAGTQREATMKMLSAGLISTDERNDRDLPELVPGRFKITLTVAAGSVADAVTAQALRAGSSAGDTVFDIGAAVHAAARRELFVSPTLLRRFDRTIVGLLVAHTTNANLLTKSEKRIVTLIATGMSNVAMARSLHVSPATVSTHISNILPKLKVANRTAAARTVLGRSREHT</sequence>
<name>A0A263D3Z1_9PSEU</name>
<proteinExistence type="predicted"/>
<evidence type="ECO:0000313" key="6">
    <source>
        <dbReference type="Proteomes" id="UP000242444"/>
    </source>
</evidence>
<dbReference type="InParanoid" id="A0A263D3Z1"/>
<dbReference type="PRINTS" id="PR00038">
    <property type="entry name" value="HTHLUXR"/>
</dbReference>
<gene>
    <name evidence="5" type="ORF">CFN78_16145</name>
</gene>
<dbReference type="SUPFAM" id="SSF46894">
    <property type="entry name" value="C-terminal effector domain of the bipartite response regulators"/>
    <property type="match status" value="1"/>
</dbReference>
<dbReference type="GO" id="GO:0003677">
    <property type="term" value="F:DNA binding"/>
    <property type="evidence" value="ECO:0007669"/>
    <property type="project" value="UniProtKB-KW"/>
</dbReference>
<evidence type="ECO:0000256" key="2">
    <source>
        <dbReference type="ARBA" id="ARBA00023125"/>
    </source>
</evidence>
<evidence type="ECO:0000256" key="1">
    <source>
        <dbReference type="ARBA" id="ARBA00023015"/>
    </source>
</evidence>
<dbReference type="GO" id="GO:0006355">
    <property type="term" value="P:regulation of DNA-templated transcription"/>
    <property type="evidence" value="ECO:0007669"/>
    <property type="project" value="InterPro"/>
</dbReference>
<reference evidence="5 6" key="1">
    <citation type="submission" date="2017-07" db="EMBL/GenBank/DDBJ databases">
        <title>Amycolatopsis antarcticus sp. nov., isolated from the surface of an Antarcticus brown macroalga.</title>
        <authorList>
            <person name="Wang J."/>
            <person name="Leiva S."/>
            <person name="Huang J."/>
            <person name="Huang Y."/>
        </authorList>
    </citation>
    <scope>NUCLEOTIDE SEQUENCE [LARGE SCALE GENOMIC DNA]</scope>
    <source>
        <strain evidence="5 6">AU-G6</strain>
    </source>
</reference>
<feature type="domain" description="HTH luxR-type" evidence="4">
    <location>
        <begin position="122"/>
        <end position="187"/>
    </location>
</feature>
<dbReference type="InterPro" id="IPR016032">
    <property type="entry name" value="Sig_transdc_resp-reg_C-effctor"/>
</dbReference>
<evidence type="ECO:0000259" key="4">
    <source>
        <dbReference type="PROSITE" id="PS50043"/>
    </source>
</evidence>
<dbReference type="Pfam" id="PF00196">
    <property type="entry name" value="GerE"/>
    <property type="match status" value="1"/>
</dbReference>
<keyword evidence="6" id="KW-1185">Reference proteome</keyword>
<keyword evidence="1" id="KW-0805">Transcription regulation</keyword>
<dbReference type="Gene3D" id="3.40.50.2300">
    <property type="match status" value="1"/>
</dbReference>
<dbReference type="CDD" id="cd06170">
    <property type="entry name" value="LuxR_C_like"/>
    <property type="match status" value="1"/>
</dbReference>
<protein>
    <recommendedName>
        <fullName evidence="4">HTH luxR-type domain-containing protein</fullName>
    </recommendedName>
</protein>